<comment type="caution">
    <text evidence="2">The sequence shown here is derived from an EMBL/GenBank/DDBJ whole genome shotgun (WGS) entry which is preliminary data.</text>
</comment>
<feature type="chain" id="PRO_5030033478" description="Hydrolase" evidence="1">
    <location>
        <begin position="19"/>
        <end position="137"/>
    </location>
</feature>
<protein>
    <recommendedName>
        <fullName evidence="4">Hydrolase</fullName>
    </recommendedName>
</protein>
<organism evidence="2 3">
    <name type="scientific">Chromobacterium amazonense</name>
    <dbReference type="NCBI Taxonomy" id="1382803"/>
    <lineage>
        <taxon>Bacteria</taxon>
        <taxon>Pseudomonadati</taxon>
        <taxon>Pseudomonadota</taxon>
        <taxon>Betaproteobacteria</taxon>
        <taxon>Neisseriales</taxon>
        <taxon>Chromobacteriaceae</taxon>
        <taxon>Chromobacterium</taxon>
    </lineage>
</organism>
<accession>A0A1S1XC24</accession>
<sequence length="137" mass="15471">MRKLFILLPLALSSAQLAASSLPSYDFAVKPAHTPANRPYPFEAKNKTKPLEVAPRVPLGDLDKTWLEMNASKPVDGDMRSRNPNWEQPHVYQTMPAWRRDFSGQPMTPGLGIDPQTGKKRAIPMHMLQPLPPYQNR</sequence>
<gene>
    <name evidence="2" type="ORF">BUE93_09640</name>
</gene>
<evidence type="ECO:0000313" key="3">
    <source>
        <dbReference type="Proteomes" id="UP000239469"/>
    </source>
</evidence>
<dbReference type="AlphaFoldDB" id="A0A1S1XC24"/>
<evidence type="ECO:0000313" key="2">
    <source>
        <dbReference type="EMBL" id="PRP70911.1"/>
    </source>
</evidence>
<evidence type="ECO:0008006" key="4">
    <source>
        <dbReference type="Google" id="ProtNLM"/>
    </source>
</evidence>
<proteinExistence type="predicted"/>
<reference evidence="2 3" key="1">
    <citation type="submission" date="2017-01" db="EMBL/GenBank/DDBJ databases">
        <title>New insights into the genetic diversity of Chromobacterium isolated from tropical freshwater lake.</title>
        <authorList>
            <person name="Santos A.B."/>
            <person name="Nascimento A.M."/>
            <person name="Da Silva P.C."/>
        </authorList>
    </citation>
    <scope>NUCLEOTIDE SEQUENCE [LARGE SCALE GENOMIC DNA]</scope>
    <source>
        <strain evidence="2 3">56AF</strain>
    </source>
</reference>
<feature type="signal peptide" evidence="1">
    <location>
        <begin position="1"/>
        <end position="18"/>
    </location>
</feature>
<dbReference type="RefSeq" id="WP_043629166.1">
    <property type="nucleotide sequence ID" value="NZ_CAWMOE010000006.1"/>
</dbReference>
<evidence type="ECO:0000256" key="1">
    <source>
        <dbReference type="SAM" id="SignalP"/>
    </source>
</evidence>
<dbReference type="OrthoDB" id="8596422at2"/>
<keyword evidence="1" id="KW-0732">Signal</keyword>
<name>A0A1S1XC24_9NEIS</name>
<dbReference type="EMBL" id="MTBD01000024">
    <property type="protein sequence ID" value="PRP70911.1"/>
    <property type="molecule type" value="Genomic_DNA"/>
</dbReference>
<dbReference type="Proteomes" id="UP000239469">
    <property type="component" value="Unassembled WGS sequence"/>
</dbReference>